<accession>A0A1M6TTI4</accession>
<feature type="domain" description="Alanine dehydrogenase/pyridine nucleotide transhydrogenase NAD(H)-binding" evidence="5">
    <location>
        <begin position="177"/>
        <end position="324"/>
    </location>
</feature>
<dbReference type="PANTHER" id="PTHR42795:SF1">
    <property type="entry name" value="ALANINE DEHYDROGENASE"/>
    <property type="match status" value="1"/>
</dbReference>
<dbReference type="EMBL" id="FQWH01000010">
    <property type="protein sequence ID" value="SHH40304.1"/>
    <property type="molecule type" value="Genomic_DNA"/>
</dbReference>
<dbReference type="GO" id="GO:0000286">
    <property type="term" value="F:alanine dehydrogenase activity"/>
    <property type="evidence" value="ECO:0007669"/>
    <property type="project" value="UniProtKB-EC"/>
</dbReference>
<dbReference type="InterPro" id="IPR036291">
    <property type="entry name" value="NAD(P)-bd_dom_sf"/>
</dbReference>
<dbReference type="GO" id="GO:0005886">
    <property type="term" value="C:plasma membrane"/>
    <property type="evidence" value="ECO:0007669"/>
    <property type="project" value="TreeGrafter"/>
</dbReference>
<feature type="domain" description="Alanine dehydrogenase/pyridine nucleotide transhydrogenase N-terminal" evidence="6">
    <location>
        <begin position="32"/>
        <end position="165"/>
    </location>
</feature>
<evidence type="ECO:0000259" key="6">
    <source>
        <dbReference type="SMART" id="SM01003"/>
    </source>
</evidence>
<dbReference type="InterPro" id="IPR007698">
    <property type="entry name" value="AlaDH/PNT_NAD(H)-bd"/>
</dbReference>
<dbReference type="SUPFAM" id="SSF51735">
    <property type="entry name" value="NAD(P)-binding Rossmann-fold domains"/>
    <property type="match status" value="1"/>
</dbReference>
<dbReference type="InterPro" id="IPR008143">
    <property type="entry name" value="Ala_DH/PNT_CS2"/>
</dbReference>
<dbReference type="AlphaFoldDB" id="A0A1M6TTI4"/>
<dbReference type="InterPro" id="IPR007886">
    <property type="entry name" value="AlaDH/PNT_N"/>
</dbReference>
<comment type="similarity">
    <text evidence="1">Belongs to the AlaDH/PNT family.</text>
</comment>
<reference evidence="7 8" key="1">
    <citation type="submission" date="2016-11" db="EMBL/GenBank/DDBJ databases">
        <authorList>
            <person name="Jaros S."/>
            <person name="Januszkiewicz K."/>
            <person name="Wedrychowicz H."/>
        </authorList>
    </citation>
    <scope>NUCLEOTIDE SEQUENCE [LARGE SCALE GENOMIC DNA]</scope>
    <source>
        <strain evidence="7 8">DSM 6792</strain>
    </source>
</reference>
<evidence type="ECO:0000256" key="1">
    <source>
        <dbReference type="ARBA" id="ARBA00005689"/>
    </source>
</evidence>
<dbReference type="GeneID" id="31765826"/>
<dbReference type="InterPro" id="IPR008141">
    <property type="entry name" value="Ala_DH"/>
</dbReference>
<evidence type="ECO:0000313" key="7">
    <source>
        <dbReference type="EMBL" id="SHH40304.1"/>
    </source>
</evidence>
<dbReference type="PANTHER" id="PTHR42795">
    <property type="entry name" value="ALANINE DEHYDROGENASE"/>
    <property type="match status" value="1"/>
</dbReference>
<dbReference type="PROSITE" id="PS00837">
    <property type="entry name" value="ALADH_PNT_2"/>
    <property type="match status" value="1"/>
</dbReference>
<dbReference type="SMART" id="SM01003">
    <property type="entry name" value="AlaDh_PNT_N"/>
    <property type="match status" value="1"/>
</dbReference>
<evidence type="ECO:0000313" key="8">
    <source>
        <dbReference type="Proteomes" id="UP000184112"/>
    </source>
</evidence>
<evidence type="ECO:0000259" key="5">
    <source>
        <dbReference type="SMART" id="SM01002"/>
    </source>
</evidence>
<dbReference type="SUPFAM" id="SSF52283">
    <property type="entry name" value="Formate/glycerate dehydrogenase catalytic domain-like"/>
    <property type="match status" value="1"/>
</dbReference>
<dbReference type="CDD" id="cd05305">
    <property type="entry name" value="L-AlaDH"/>
    <property type="match status" value="1"/>
</dbReference>
<sequence>MSITLTPFTKQQLIPQEEKLEVGRFKRELFIGIPKETSYQERRICLTPDAVNSLTYEGHRVMIESGAGESSSYTDKEYSDAGAEITKDTKRVFGCPFLLKVEPPTLAEIEMINPETVIISAIQLKTKKREYFEALAQKKITALAFEYIKDEDGSYPAVKSLSEIAGTASILIAAELMITNEFGKGLLFGNITGVPPTEVVILGAGTVGEFAAKTAIGLGANVKVFDNSITKLRRLQNNLSQRIFTSTIQQKALLKALRRCDVAIGAMRGKERCPIVVSETMVEHMKKGAVIVDVSIDTGGCFESSEVTTHEKPTFIKNNVLHYCVPNIPSRYSKTASLSISNILTPYLHQIAEDGGIESAIRCNKGLKNGIYLYHGILTNKAIGDWFDLPDNDINLLVF</sequence>
<evidence type="ECO:0000256" key="2">
    <source>
        <dbReference type="ARBA" id="ARBA00012897"/>
    </source>
</evidence>
<dbReference type="Pfam" id="PF05222">
    <property type="entry name" value="AlaDh_PNT_N"/>
    <property type="match status" value="1"/>
</dbReference>
<dbReference type="Proteomes" id="UP000184112">
    <property type="component" value="Unassembled WGS sequence"/>
</dbReference>
<proteinExistence type="inferred from homology"/>
<evidence type="ECO:0000256" key="3">
    <source>
        <dbReference type="ARBA" id="ARBA00023002"/>
    </source>
</evidence>
<gene>
    <name evidence="7" type="ORF">SAMN05444388_11076</name>
</gene>
<dbReference type="OMA" id="WFMKGVY"/>
<keyword evidence="4" id="KW-0520">NAD</keyword>
<protein>
    <recommendedName>
        <fullName evidence="2">alanine dehydrogenase</fullName>
        <ecNumber evidence="2">1.4.1.1</ecNumber>
    </recommendedName>
</protein>
<dbReference type="Pfam" id="PF01262">
    <property type="entry name" value="AlaDh_PNT_C"/>
    <property type="match status" value="1"/>
</dbReference>
<dbReference type="EC" id="1.4.1.1" evidence="2"/>
<dbReference type="RefSeq" id="WP_012024968.1">
    <property type="nucleotide sequence ID" value="NZ_CP031763.1"/>
</dbReference>
<evidence type="ECO:0000256" key="4">
    <source>
        <dbReference type="ARBA" id="ARBA00023027"/>
    </source>
</evidence>
<organism evidence="7 8">
    <name type="scientific">Flavobacterium johnsoniae</name>
    <name type="common">Cytophaga johnsonae</name>
    <dbReference type="NCBI Taxonomy" id="986"/>
    <lineage>
        <taxon>Bacteria</taxon>
        <taxon>Pseudomonadati</taxon>
        <taxon>Bacteroidota</taxon>
        <taxon>Flavobacteriia</taxon>
        <taxon>Flavobacteriales</taxon>
        <taxon>Flavobacteriaceae</taxon>
        <taxon>Flavobacterium</taxon>
    </lineage>
</organism>
<name>A0A1M6TTI4_FLAJO</name>
<dbReference type="SMART" id="SM01002">
    <property type="entry name" value="AlaDh_PNT_C"/>
    <property type="match status" value="1"/>
</dbReference>
<dbReference type="Gene3D" id="3.40.50.720">
    <property type="entry name" value="NAD(P)-binding Rossmann-like Domain"/>
    <property type="match status" value="2"/>
</dbReference>
<dbReference type="GO" id="GO:0042853">
    <property type="term" value="P:L-alanine catabolic process"/>
    <property type="evidence" value="ECO:0007669"/>
    <property type="project" value="InterPro"/>
</dbReference>
<keyword evidence="3" id="KW-0560">Oxidoreductase</keyword>